<dbReference type="InterPro" id="IPR033118">
    <property type="entry name" value="EXPERA"/>
</dbReference>
<gene>
    <name evidence="16" type="ORF">L873DRAFT_1771753</name>
</gene>
<evidence type="ECO:0000256" key="10">
    <source>
        <dbReference type="ARBA" id="ARBA00023166"/>
    </source>
</evidence>
<keyword evidence="12" id="KW-0413">Isomerase</keyword>
<evidence type="ECO:0000313" key="17">
    <source>
        <dbReference type="Proteomes" id="UP000276215"/>
    </source>
</evidence>
<feature type="transmembrane region" description="Helical" evidence="14">
    <location>
        <begin position="154"/>
        <end position="171"/>
    </location>
</feature>
<evidence type="ECO:0000256" key="14">
    <source>
        <dbReference type="SAM" id="Phobius"/>
    </source>
</evidence>
<feature type="transmembrane region" description="Helical" evidence="14">
    <location>
        <begin position="177"/>
        <end position="199"/>
    </location>
</feature>
<protein>
    <submittedName>
        <fullName evidence="16">Emopamil-binding protein</fullName>
    </submittedName>
</protein>
<evidence type="ECO:0000256" key="11">
    <source>
        <dbReference type="ARBA" id="ARBA00023221"/>
    </source>
</evidence>
<feature type="domain" description="EXPERA" evidence="15">
    <location>
        <begin position="56"/>
        <end position="198"/>
    </location>
</feature>
<evidence type="ECO:0000256" key="6">
    <source>
        <dbReference type="ARBA" id="ARBA00022989"/>
    </source>
</evidence>
<evidence type="ECO:0000259" key="15">
    <source>
        <dbReference type="PROSITE" id="PS51751"/>
    </source>
</evidence>
<keyword evidence="9 13" id="KW-0472">Membrane</keyword>
<evidence type="ECO:0000256" key="12">
    <source>
        <dbReference type="ARBA" id="ARBA00023235"/>
    </source>
</evidence>
<evidence type="ECO:0000256" key="2">
    <source>
        <dbReference type="ARBA" id="ARBA00008337"/>
    </source>
</evidence>
<evidence type="ECO:0000256" key="8">
    <source>
        <dbReference type="ARBA" id="ARBA00023098"/>
    </source>
</evidence>
<keyword evidence="4 13" id="KW-0812">Transmembrane</keyword>
<dbReference type="GO" id="GO:0004769">
    <property type="term" value="F:steroid Delta-isomerase activity"/>
    <property type="evidence" value="ECO:0007669"/>
    <property type="project" value="TreeGrafter"/>
</dbReference>
<keyword evidence="7" id="KW-0756">Sterol biosynthesis</keyword>
<evidence type="ECO:0000256" key="9">
    <source>
        <dbReference type="ARBA" id="ARBA00023136"/>
    </source>
</evidence>
<dbReference type="PANTHER" id="PTHR14207">
    <property type="entry name" value="STEROL ISOMERASE"/>
    <property type="match status" value="1"/>
</dbReference>
<proteinExistence type="inferred from homology"/>
<dbReference type="STRING" id="1336337.A0A3N4JGA3"/>
<dbReference type="GO" id="GO:0000247">
    <property type="term" value="F:C-8 sterol isomerase activity"/>
    <property type="evidence" value="ECO:0007669"/>
    <property type="project" value="TreeGrafter"/>
</dbReference>
<keyword evidence="3" id="KW-0444">Lipid biosynthesis</keyword>
<evidence type="ECO:0000256" key="3">
    <source>
        <dbReference type="ARBA" id="ARBA00022516"/>
    </source>
</evidence>
<dbReference type="PANTHER" id="PTHR14207:SF0">
    <property type="entry name" value="3-BETA-HYDROXYSTEROID-DELTA(8),DELTA(7)-ISOMERASE"/>
    <property type="match status" value="1"/>
</dbReference>
<comment type="similarity">
    <text evidence="2">Belongs to the EBP family.</text>
</comment>
<keyword evidence="11" id="KW-0753">Steroid metabolism</keyword>
<evidence type="ECO:0000313" key="16">
    <source>
        <dbReference type="EMBL" id="RPA97302.1"/>
    </source>
</evidence>
<dbReference type="EMBL" id="ML120406">
    <property type="protein sequence ID" value="RPA97302.1"/>
    <property type="molecule type" value="Genomic_DNA"/>
</dbReference>
<keyword evidence="5" id="KW-0752">Steroid biosynthesis</keyword>
<accession>A0A3N4JGA3</accession>
<feature type="transmembrane region" description="Helical" evidence="14">
    <location>
        <begin position="58"/>
        <end position="74"/>
    </location>
</feature>
<dbReference type="GO" id="GO:0016020">
    <property type="term" value="C:membrane"/>
    <property type="evidence" value="ECO:0007669"/>
    <property type="project" value="UniProtKB-SubCell"/>
</dbReference>
<keyword evidence="17" id="KW-1185">Reference proteome</keyword>
<reference evidence="16 17" key="1">
    <citation type="journal article" date="2018" name="Nat. Ecol. Evol.">
        <title>Pezizomycetes genomes reveal the molecular basis of ectomycorrhizal truffle lifestyle.</title>
        <authorList>
            <person name="Murat C."/>
            <person name="Payen T."/>
            <person name="Noel B."/>
            <person name="Kuo A."/>
            <person name="Morin E."/>
            <person name="Chen J."/>
            <person name="Kohler A."/>
            <person name="Krizsan K."/>
            <person name="Balestrini R."/>
            <person name="Da Silva C."/>
            <person name="Montanini B."/>
            <person name="Hainaut M."/>
            <person name="Levati E."/>
            <person name="Barry K.W."/>
            <person name="Belfiori B."/>
            <person name="Cichocki N."/>
            <person name="Clum A."/>
            <person name="Dockter R.B."/>
            <person name="Fauchery L."/>
            <person name="Guy J."/>
            <person name="Iotti M."/>
            <person name="Le Tacon F."/>
            <person name="Lindquist E.A."/>
            <person name="Lipzen A."/>
            <person name="Malagnac F."/>
            <person name="Mello A."/>
            <person name="Molinier V."/>
            <person name="Miyauchi S."/>
            <person name="Poulain J."/>
            <person name="Riccioni C."/>
            <person name="Rubini A."/>
            <person name="Sitrit Y."/>
            <person name="Splivallo R."/>
            <person name="Traeger S."/>
            <person name="Wang M."/>
            <person name="Zifcakova L."/>
            <person name="Wipf D."/>
            <person name="Zambonelli A."/>
            <person name="Paolocci F."/>
            <person name="Nowrousian M."/>
            <person name="Ottonello S."/>
            <person name="Baldrian P."/>
            <person name="Spatafora J.W."/>
            <person name="Henrissat B."/>
            <person name="Nagy L.G."/>
            <person name="Aury J.M."/>
            <person name="Wincker P."/>
            <person name="Grigoriev I.V."/>
            <person name="Bonfante P."/>
            <person name="Martin F.M."/>
        </authorList>
    </citation>
    <scope>NUCLEOTIDE SEQUENCE [LARGE SCALE GENOMIC DNA]</scope>
    <source>
        <strain evidence="16 17">120613-1</strain>
    </source>
</reference>
<sequence>MKTSHPFYPLGLSLPHYVPNTLSSLELVSTFAAGTLVIFAGARILVNTVNKKPASSEKIVCLWFALCGFIHLFFEGYFGATAGEIASSTHIFAQLWREYALSDSRYMSYDAFTVAMEWICALFCGPISFYLVYAITTNHPSRYPLQMMVSLAQLYGDALYYATAAIEVYGSTRPESYYFWVYFVMLNAFWIVIPSYLLYRGFVEVVEVFKRDTAPGKKGKAE</sequence>
<comment type="subcellular location">
    <subcellularLocation>
        <location evidence="1">Membrane</location>
        <topology evidence="1">Multi-pass membrane protein</topology>
    </subcellularLocation>
</comment>
<dbReference type="GO" id="GO:0016126">
    <property type="term" value="P:sterol biosynthetic process"/>
    <property type="evidence" value="ECO:0007669"/>
    <property type="project" value="UniProtKB-KW"/>
</dbReference>
<organism evidence="16 17">
    <name type="scientific">Choiromyces venosus 120613-1</name>
    <dbReference type="NCBI Taxonomy" id="1336337"/>
    <lineage>
        <taxon>Eukaryota</taxon>
        <taxon>Fungi</taxon>
        <taxon>Dikarya</taxon>
        <taxon>Ascomycota</taxon>
        <taxon>Pezizomycotina</taxon>
        <taxon>Pezizomycetes</taxon>
        <taxon>Pezizales</taxon>
        <taxon>Tuberaceae</taxon>
        <taxon>Choiromyces</taxon>
    </lineage>
</organism>
<feature type="transmembrane region" description="Helical" evidence="14">
    <location>
        <begin position="27"/>
        <end position="46"/>
    </location>
</feature>
<keyword evidence="8" id="KW-0443">Lipid metabolism</keyword>
<dbReference type="GO" id="GO:0005783">
    <property type="term" value="C:endoplasmic reticulum"/>
    <property type="evidence" value="ECO:0007669"/>
    <property type="project" value="TreeGrafter"/>
</dbReference>
<keyword evidence="6 13" id="KW-1133">Transmembrane helix</keyword>
<dbReference type="AlphaFoldDB" id="A0A3N4JGA3"/>
<evidence type="ECO:0000256" key="1">
    <source>
        <dbReference type="ARBA" id="ARBA00004141"/>
    </source>
</evidence>
<evidence type="ECO:0000256" key="4">
    <source>
        <dbReference type="ARBA" id="ARBA00022692"/>
    </source>
</evidence>
<evidence type="ECO:0000256" key="5">
    <source>
        <dbReference type="ARBA" id="ARBA00022955"/>
    </source>
</evidence>
<dbReference type="InterPro" id="IPR007905">
    <property type="entry name" value="EBP"/>
</dbReference>
<dbReference type="Proteomes" id="UP000276215">
    <property type="component" value="Unassembled WGS sequence"/>
</dbReference>
<keyword evidence="10" id="KW-1207">Sterol metabolism</keyword>
<evidence type="ECO:0000256" key="13">
    <source>
        <dbReference type="PROSITE-ProRule" id="PRU01087"/>
    </source>
</evidence>
<dbReference type="PROSITE" id="PS51751">
    <property type="entry name" value="EXPERA"/>
    <property type="match status" value="1"/>
</dbReference>
<dbReference type="OrthoDB" id="58557at2759"/>
<dbReference type="GO" id="GO:0047750">
    <property type="term" value="F:cholestenol delta-isomerase activity"/>
    <property type="evidence" value="ECO:0007669"/>
    <property type="project" value="InterPro"/>
</dbReference>
<name>A0A3N4JGA3_9PEZI</name>
<evidence type="ECO:0000256" key="7">
    <source>
        <dbReference type="ARBA" id="ARBA00023011"/>
    </source>
</evidence>
<feature type="transmembrane region" description="Helical" evidence="14">
    <location>
        <begin position="111"/>
        <end position="133"/>
    </location>
</feature>
<dbReference type="Pfam" id="PF05241">
    <property type="entry name" value="EBP"/>
    <property type="match status" value="1"/>
</dbReference>